<feature type="binding site" evidence="5">
    <location>
        <position position="84"/>
    </location>
    <ligand>
        <name>FAD</name>
        <dbReference type="ChEBI" id="CHEBI:57692"/>
    </ligand>
</feature>
<dbReference type="SUPFAM" id="SSF51905">
    <property type="entry name" value="FAD/NAD(P)-binding domain"/>
    <property type="match status" value="1"/>
</dbReference>
<dbReference type="Pfam" id="PF05199">
    <property type="entry name" value="GMC_oxred_C"/>
    <property type="match status" value="1"/>
</dbReference>
<evidence type="ECO:0000256" key="2">
    <source>
        <dbReference type="ARBA" id="ARBA00010790"/>
    </source>
</evidence>
<dbReference type="Proteomes" id="UP000521748">
    <property type="component" value="Unassembled WGS sequence"/>
</dbReference>
<gene>
    <name evidence="7" type="ORF">FHU41_000965</name>
</gene>
<dbReference type="PANTHER" id="PTHR11552">
    <property type="entry name" value="GLUCOSE-METHANOL-CHOLINE GMC OXIDOREDUCTASE"/>
    <property type="match status" value="1"/>
</dbReference>
<dbReference type="InterPro" id="IPR000172">
    <property type="entry name" value="GMC_OxRdtase_N"/>
</dbReference>
<evidence type="ECO:0000313" key="8">
    <source>
        <dbReference type="Proteomes" id="UP000521748"/>
    </source>
</evidence>
<feature type="domain" description="Glucose-methanol-choline oxidoreductase N-terminal" evidence="6">
    <location>
        <begin position="253"/>
        <end position="267"/>
    </location>
</feature>
<dbReference type="EMBL" id="JACBYQ010000001">
    <property type="protein sequence ID" value="NYE94744.1"/>
    <property type="molecule type" value="Genomic_DNA"/>
</dbReference>
<protein>
    <submittedName>
        <fullName evidence="7">Choline dehydrogenase</fullName>
        <ecNumber evidence="7">1.1.99.1</ecNumber>
    </submittedName>
</protein>
<evidence type="ECO:0000259" key="6">
    <source>
        <dbReference type="PROSITE" id="PS00624"/>
    </source>
</evidence>
<dbReference type="RefSeq" id="WP_179388467.1">
    <property type="nucleotide sequence ID" value="NZ_JACBYQ010000001.1"/>
</dbReference>
<proteinExistence type="inferred from homology"/>
<keyword evidence="7" id="KW-0560">Oxidoreductase</keyword>
<sequence length="508" mass="54950">MTQTVPQRVIVIGAGSAGSVLTRRLVDAGHRVTLLEAGGPDNNPAIHDPSRAGELWHSAEDWDYYTVPQQHAAGRRLHLPRGKVLGGSHSLNAMIYVRCAPQDFDHWAALGNAGWSWQEVLPIYRKIENFDGGDSALRARGGLLDVRADYPLNPIQQSIIEAAVQFGLEHNQDYNGDHLDGVSQVQVTMRNGQRLNTYLAYLQPVLAAENLVIRTGARASRLLLDKGRIRGVEYLLDGELLVEEADQVFLCAGAIDSPALLMRSGIGPADELRAVGIEPVQDLPGVGENLHDHFLSPVIFSTARQIIPPQPGESPAQSHLFWRSQPELEVPDTQPINFSVPMYQEGMSGPEAGFSLMAGLIGTKSRGSIKLSGPALDDELLIDPAALADPEDLSVLVASVRQCREIGQAEALAEDWGAVELYPGPDTSDAELEQYVRSTVVTYHHQVGSCKMGVDQLAVVDPQLRVYGVEGLRIADASIMPQVTSGNTNAPVVMIAEKAAELFLGSLD</sequence>
<dbReference type="Gene3D" id="3.50.50.60">
    <property type="entry name" value="FAD/NAD(P)-binding domain"/>
    <property type="match status" value="1"/>
</dbReference>
<name>A0A7Y9S550_9MICC</name>
<keyword evidence="8" id="KW-1185">Reference proteome</keyword>
<dbReference type="Gene3D" id="3.30.560.10">
    <property type="entry name" value="Glucose Oxidase, domain 3"/>
    <property type="match status" value="1"/>
</dbReference>
<dbReference type="GO" id="GO:0008812">
    <property type="term" value="F:choline dehydrogenase activity"/>
    <property type="evidence" value="ECO:0007669"/>
    <property type="project" value="UniProtKB-EC"/>
</dbReference>
<dbReference type="Pfam" id="PF00732">
    <property type="entry name" value="GMC_oxred_N"/>
    <property type="match status" value="1"/>
</dbReference>
<dbReference type="EC" id="1.1.99.1" evidence="7"/>
<dbReference type="PIRSF" id="PIRSF000137">
    <property type="entry name" value="Alcohol_oxidase"/>
    <property type="match status" value="1"/>
</dbReference>
<organism evidence="7 8">
    <name type="scientific">Psychromicrobium silvestre</name>
    <dbReference type="NCBI Taxonomy" id="1645614"/>
    <lineage>
        <taxon>Bacteria</taxon>
        <taxon>Bacillati</taxon>
        <taxon>Actinomycetota</taxon>
        <taxon>Actinomycetes</taxon>
        <taxon>Micrococcales</taxon>
        <taxon>Micrococcaceae</taxon>
        <taxon>Psychromicrobium</taxon>
    </lineage>
</organism>
<comment type="caution">
    <text evidence="7">The sequence shown here is derived from an EMBL/GenBank/DDBJ whole genome shotgun (WGS) entry which is preliminary data.</text>
</comment>
<feature type="binding site" evidence="5">
    <location>
        <position position="443"/>
    </location>
    <ligand>
        <name>substrate</name>
    </ligand>
</feature>
<keyword evidence="3" id="KW-0285">Flavoprotein</keyword>
<dbReference type="PROSITE" id="PS00624">
    <property type="entry name" value="GMC_OXRED_2"/>
    <property type="match status" value="1"/>
</dbReference>
<dbReference type="InterPro" id="IPR007867">
    <property type="entry name" value="GMC_OxRtase_C"/>
</dbReference>
<keyword evidence="4 5" id="KW-0274">FAD</keyword>
<dbReference type="SUPFAM" id="SSF54373">
    <property type="entry name" value="FAD-linked reductases, C-terminal domain"/>
    <property type="match status" value="1"/>
</dbReference>
<accession>A0A7Y9S550</accession>
<dbReference type="GO" id="GO:0050660">
    <property type="term" value="F:flavin adenine dinucleotide binding"/>
    <property type="evidence" value="ECO:0007669"/>
    <property type="project" value="InterPro"/>
</dbReference>
<dbReference type="PANTHER" id="PTHR11552:SF147">
    <property type="entry name" value="CHOLINE DEHYDROGENASE, MITOCHONDRIAL"/>
    <property type="match status" value="1"/>
</dbReference>
<evidence type="ECO:0000256" key="1">
    <source>
        <dbReference type="ARBA" id="ARBA00001974"/>
    </source>
</evidence>
<evidence type="ECO:0000256" key="3">
    <source>
        <dbReference type="ARBA" id="ARBA00022630"/>
    </source>
</evidence>
<dbReference type="InterPro" id="IPR012132">
    <property type="entry name" value="GMC_OxRdtase"/>
</dbReference>
<evidence type="ECO:0000256" key="5">
    <source>
        <dbReference type="PIRSR" id="PIRSR000137-2"/>
    </source>
</evidence>
<evidence type="ECO:0000256" key="4">
    <source>
        <dbReference type="ARBA" id="ARBA00022827"/>
    </source>
</evidence>
<evidence type="ECO:0000313" key="7">
    <source>
        <dbReference type="EMBL" id="NYE94744.1"/>
    </source>
</evidence>
<comment type="similarity">
    <text evidence="2">Belongs to the GMC oxidoreductase family.</text>
</comment>
<dbReference type="InterPro" id="IPR036188">
    <property type="entry name" value="FAD/NAD-bd_sf"/>
</dbReference>
<reference evidence="7 8" key="1">
    <citation type="submission" date="2020-07" db="EMBL/GenBank/DDBJ databases">
        <title>Sequencing the genomes of 1000 actinobacteria strains.</title>
        <authorList>
            <person name="Klenk H.-P."/>
        </authorList>
    </citation>
    <scope>NUCLEOTIDE SEQUENCE [LARGE SCALE GENOMIC DNA]</scope>
    <source>
        <strain evidence="7 8">DSM 102047</strain>
    </source>
</reference>
<comment type="cofactor">
    <cofactor evidence="1 5">
        <name>FAD</name>
        <dbReference type="ChEBI" id="CHEBI:57692"/>
    </cofactor>
</comment>
<dbReference type="AlphaFoldDB" id="A0A7Y9S550"/>